<dbReference type="PANTHER" id="PTHR16305">
    <property type="entry name" value="TESTICULAR SOLUBLE ADENYLYL CYCLASE"/>
    <property type="match status" value="1"/>
</dbReference>
<sequence length="935" mass="97187">MTRGATMTGAGVLERDHELSVLTGVLDAAAAGRGTLVWVEGPSGIGKTRLLETVRERAGARGMTVLAARAARLERDFSFGVVRGLFEPLVAAASEVRRAELLAGAARFAAPVVSPDVPPDPAETGDTDAGSTLHGVYWLTANLAEAGPVLLVVDDAHVADPASLRAVAYLARRLAELPVAIVLGAQPPTVDTASPVVDALREAEATTVLRPAPLSRDGVSALVGARFPVAPDPAFSAACHEATGGNPLLVHALLTAVLEAGGDADAAGVAAVAELAPAVVATFVARRLREAGEEAAAVAGAVALLEGRAELRHVVAVTGLDPAAVARGAETLVGVRLLRPGRPLTFAHPLFGQAVAERADPAARHRGHRRAADALAADGAGAELVAAHLLHTEALGDPVVVARLRAAGRAALAKGVPETAMTYLRRAVAEPPPPEERPTVLHELGAATARVSHREGVALLEDAFAAAVHPHRRGLIALELARALSVTLAFDRALQVLDEAAAGLDDGSELATELAAATVGLARRDPARRAASAELTRTLRRDGRLPRHGGAALLATTALDALQTEADTTAVDLAHEALATTLRESAPDPGVILPATMVLVAIDHLEPVRAAAEGILASARRRGSTYDFISACVLRTQTRYLQGELAEAEADARLADGLAVEHAVHAARRYTLAWLVIVLVERGLATEADETLARSGVRGDLAYLMAARGLLHLALGRPTEAVDAFVACGDRLAHRGIHHPGVLPWQSGVAVALHRLGRDTEAVTVADEAVRTARRFAASRALAVALRTRGLVGGTIEPLREAVTLLEPTPARLELARTRIELGGAMRRAGQRVAARTELAAGQDLARRCGADPLVARAGDELRASGARPRRLAMTGADALTASERRVAELAADGLSNRDVAQALFVTTKTVETHLGHAYRKLGVTGRDELAARLP</sequence>
<keyword evidence="5" id="KW-1185">Reference proteome</keyword>
<reference evidence="5" key="1">
    <citation type="journal article" date="2019" name="Int. J. Syst. Evol. Microbiol.">
        <title>The Global Catalogue of Microorganisms (GCM) 10K type strain sequencing project: providing services to taxonomists for standard genome sequencing and annotation.</title>
        <authorList>
            <consortium name="The Broad Institute Genomics Platform"/>
            <consortium name="The Broad Institute Genome Sequencing Center for Infectious Disease"/>
            <person name="Wu L."/>
            <person name="Ma J."/>
        </authorList>
    </citation>
    <scope>NUCLEOTIDE SEQUENCE [LARGE SCALE GENOMIC DNA]</scope>
    <source>
        <strain evidence="5">CCUG 50347</strain>
    </source>
</reference>
<dbReference type="Proteomes" id="UP001595909">
    <property type="component" value="Unassembled WGS sequence"/>
</dbReference>
<dbReference type="PROSITE" id="PS50043">
    <property type="entry name" value="HTH_LUXR_2"/>
    <property type="match status" value="1"/>
</dbReference>
<dbReference type="Gene3D" id="1.10.10.10">
    <property type="entry name" value="Winged helix-like DNA-binding domain superfamily/Winged helix DNA-binding domain"/>
    <property type="match status" value="1"/>
</dbReference>
<evidence type="ECO:0000313" key="5">
    <source>
        <dbReference type="Proteomes" id="UP001595909"/>
    </source>
</evidence>
<dbReference type="InterPro" id="IPR011990">
    <property type="entry name" value="TPR-like_helical_dom_sf"/>
</dbReference>
<comment type="caution">
    <text evidence="4">The sequence shown here is derived from an EMBL/GenBank/DDBJ whole genome shotgun (WGS) entry which is preliminary data.</text>
</comment>
<keyword evidence="2 4" id="KW-0067">ATP-binding</keyword>
<dbReference type="SMART" id="SM00421">
    <property type="entry name" value="HTH_LUXR"/>
    <property type="match status" value="1"/>
</dbReference>
<dbReference type="EMBL" id="JBHSIM010000032">
    <property type="protein sequence ID" value="MFC4833687.1"/>
    <property type="molecule type" value="Genomic_DNA"/>
</dbReference>
<evidence type="ECO:0000256" key="2">
    <source>
        <dbReference type="ARBA" id="ARBA00022840"/>
    </source>
</evidence>
<dbReference type="SUPFAM" id="SSF46894">
    <property type="entry name" value="C-terminal effector domain of the bipartite response regulators"/>
    <property type="match status" value="1"/>
</dbReference>
<evidence type="ECO:0000256" key="1">
    <source>
        <dbReference type="ARBA" id="ARBA00022741"/>
    </source>
</evidence>
<dbReference type="PANTHER" id="PTHR16305:SF35">
    <property type="entry name" value="TRANSCRIPTIONAL ACTIVATOR DOMAIN"/>
    <property type="match status" value="1"/>
</dbReference>
<dbReference type="Pfam" id="PF00196">
    <property type="entry name" value="GerE"/>
    <property type="match status" value="1"/>
</dbReference>
<dbReference type="CDD" id="cd06170">
    <property type="entry name" value="LuxR_C_like"/>
    <property type="match status" value="1"/>
</dbReference>
<evidence type="ECO:0000313" key="4">
    <source>
        <dbReference type="EMBL" id="MFC4833687.1"/>
    </source>
</evidence>
<dbReference type="SUPFAM" id="SSF52540">
    <property type="entry name" value="P-loop containing nucleoside triphosphate hydrolases"/>
    <property type="match status" value="1"/>
</dbReference>
<accession>A0ABV9RKL7</accession>
<name>A0ABV9RKL7_9PSEU</name>
<dbReference type="SUPFAM" id="SSF48452">
    <property type="entry name" value="TPR-like"/>
    <property type="match status" value="1"/>
</dbReference>
<dbReference type="RefSeq" id="WP_274191719.1">
    <property type="nucleotide sequence ID" value="NZ_BAABHN010000032.1"/>
</dbReference>
<dbReference type="InterPro" id="IPR027417">
    <property type="entry name" value="P-loop_NTPase"/>
</dbReference>
<dbReference type="GO" id="GO:0005524">
    <property type="term" value="F:ATP binding"/>
    <property type="evidence" value="ECO:0007669"/>
    <property type="project" value="UniProtKB-KW"/>
</dbReference>
<feature type="domain" description="HTH luxR-type" evidence="3">
    <location>
        <begin position="873"/>
        <end position="935"/>
    </location>
</feature>
<dbReference type="Pfam" id="PF13191">
    <property type="entry name" value="AAA_16"/>
    <property type="match status" value="1"/>
</dbReference>
<evidence type="ECO:0000259" key="3">
    <source>
        <dbReference type="PROSITE" id="PS50043"/>
    </source>
</evidence>
<dbReference type="InterPro" id="IPR036388">
    <property type="entry name" value="WH-like_DNA-bd_sf"/>
</dbReference>
<dbReference type="PRINTS" id="PR00038">
    <property type="entry name" value="HTHLUXR"/>
</dbReference>
<proteinExistence type="predicted"/>
<protein>
    <submittedName>
        <fullName evidence="4">ATP-binding protein</fullName>
    </submittedName>
</protein>
<organism evidence="4 5">
    <name type="scientific">Actinomycetospora chibensis</name>
    <dbReference type="NCBI Taxonomy" id="663606"/>
    <lineage>
        <taxon>Bacteria</taxon>
        <taxon>Bacillati</taxon>
        <taxon>Actinomycetota</taxon>
        <taxon>Actinomycetes</taxon>
        <taxon>Pseudonocardiales</taxon>
        <taxon>Pseudonocardiaceae</taxon>
        <taxon>Actinomycetospora</taxon>
    </lineage>
</organism>
<dbReference type="PROSITE" id="PS00622">
    <property type="entry name" value="HTH_LUXR_1"/>
    <property type="match status" value="1"/>
</dbReference>
<dbReference type="InterPro" id="IPR016032">
    <property type="entry name" value="Sig_transdc_resp-reg_C-effctor"/>
</dbReference>
<gene>
    <name evidence="4" type="ORF">ACFPEL_14835</name>
</gene>
<dbReference type="InterPro" id="IPR041664">
    <property type="entry name" value="AAA_16"/>
</dbReference>
<keyword evidence="1" id="KW-0547">Nucleotide-binding</keyword>
<dbReference type="InterPro" id="IPR000792">
    <property type="entry name" value="Tscrpt_reg_LuxR_C"/>
</dbReference>